<comment type="catalytic activity">
    <reaction evidence="1">
        <text>Hydrolysis of alkylated DNA, releasing 3-methyladenine, 3-methylguanine, 7-methylguanine and 7-methyladenine.</text>
        <dbReference type="EC" id="3.2.2.21"/>
    </reaction>
</comment>
<proteinExistence type="predicted"/>
<evidence type="ECO:0000256" key="11">
    <source>
        <dbReference type="ARBA" id="ARBA00023159"/>
    </source>
</evidence>
<dbReference type="InterPro" id="IPR003265">
    <property type="entry name" value="HhH-GPD_domain"/>
</dbReference>
<dbReference type="SUPFAM" id="SSF46689">
    <property type="entry name" value="Homeodomain-like"/>
    <property type="match status" value="1"/>
</dbReference>
<keyword evidence="11" id="KW-0010">Activator</keyword>
<dbReference type="GO" id="GO:0005737">
    <property type="term" value="C:cytoplasm"/>
    <property type="evidence" value="ECO:0007669"/>
    <property type="project" value="TreeGrafter"/>
</dbReference>
<dbReference type="GO" id="GO:0032131">
    <property type="term" value="F:alkylated DNA binding"/>
    <property type="evidence" value="ECO:0007669"/>
    <property type="project" value="TreeGrafter"/>
</dbReference>
<evidence type="ECO:0000256" key="2">
    <source>
        <dbReference type="ARBA" id="ARBA00001947"/>
    </source>
</evidence>
<dbReference type="SMART" id="SM00342">
    <property type="entry name" value="HTH_ARAC"/>
    <property type="match status" value="1"/>
</dbReference>
<dbReference type="GO" id="GO:0032993">
    <property type="term" value="C:protein-DNA complex"/>
    <property type="evidence" value="ECO:0007669"/>
    <property type="project" value="TreeGrafter"/>
</dbReference>
<evidence type="ECO:0000256" key="4">
    <source>
        <dbReference type="ARBA" id="ARBA00022603"/>
    </source>
</evidence>
<keyword evidence="12" id="KW-0804">Transcription</keyword>
<evidence type="ECO:0000259" key="15">
    <source>
        <dbReference type="PROSITE" id="PS01124"/>
    </source>
</evidence>
<keyword evidence="10" id="KW-0238">DNA-binding</keyword>
<dbReference type="GO" id="GO:0006285">
    <property type="term" value="P:base-excision repair, AP site formation"/>
    <property type="evidence" value="ECO:0007669"/>
    <property type="project" value="TreeGrafter"/>
</dbReference>
<dbReference type="GO" id="GO:0008270">
    <property type="term" value="F:zinc ion binding"/>
    <property type="evidence" value="ECO:0007669"/>
    <property type="project" value="InterPro"/>
</dbReference>
<dbReference type="Pfam" id="PF12833">
    <property type="entry name" value="HTH_18"/>
    <property type="match status" value="1"/>
</dbReference>
<dbReference type="GO" id="GO:0006307">
    <property type="term" value="P:DNA alkylation repair"/>
    <property type="evidence" value="ECO:0007669"/>
    <property type="project" value="TreeGrafter"/>
</dbReference>
<dbReference type="GO" id="GO:0032259">
    <property type="term" value="P:methylation"/>
    <property type="evidence" value="ECO:0007669"/>
    <property type="project" value="UniProtKB-KW"/>
</dbReference>
<evidence type="ECO:0000256" key="9">
    <source>
        <dbReference type="ARBA" id="ARBA00023015"/>
    </source>
</evidence>
<comment type="cofactor">
    <cofactor evidence="2">
        <name>Zn(2+)</name>
        <dbReference type="ChEBI" id="CHEBI:29105"/>
    </cofactor>
</comment>
<evidence type="ECO:0000256" key="7">
    <source>
        <dbReference type="ARBA" id="ARBA00022763"/>
    </source>
</evidence>
<accession>A0A931AC80</accession>
<gene>
    <name evidence="16" type="ORF">ITP53_32050</name>
</gene>
<dbReference type="EC" id="3.2.2.21" evidence="3"/>
<dbReference type="InterPro" id="IPR018062">
    <property type="entry name" value="HTH_AraC-typ_CS"/>
</dbReference>
<dbReference type="Gene3D" id="1.10.340.30">
    <property type="entry name" value="Hypothetical protein, domain 2"/>
    <property type="match status" value="1"/>
</dbReference>
<dbReference type="SMART" id="SM01009">
    <property type="entry name" value="AlkA_N"/>
    <property type="match status" value="1"/>
</dbReference>
<dbReference type="Gene3D" id="3.40.10.10">
    <property type="entry name" value="DNA Methylphosphotriester Repair Domain"/>
    <property type="match status" value="1"/>
</dbReference>
<dbReference type="InterPro" id="IPR010316">
    <property type="entry name" value="AlkA_N"/>
</dbReference>
<dbReference type="SUPFAM" id="SSF55945">
    <property type="entry name" value="TATA-box binding protein-like"/>
    <property type="match status" value="1"/>
</dbReference>
<reference evidence="16" key="1">
    <citation type="submission" date="2020-11" db="EMBL/GenBank/DDBJ databases">
        <title>Whole-genome analyses of Nonomuraea sp. K274.</title>
        <authorList>
            <person name="Veyisoglu A."/>
        </authorList>
    </citation>
    <scope>NUCLEOTIDE SEQUENCE</scope>
    <source>
        <strain evidence="16">K274</strain>
    </source>
</reference>
<dbReference type="Proteomes" id="UP000605361">
    <property type="component" value="Unassembled WGS sequence"/>
</dbReference>
<protein>
    <recommendedName>
        <fullName evidence="3">DNA-3-methyladenine glycosylase II</fullName>
        <ecNumber evidence="3">3.2.2.21</ecNumber>
    </recommendedName>
</protein>
<dbReference type="GO" id="GO:0043565">
    <property type="term" value="F:sequence-specific DNA binding"/>
    <property type="evidence" value="ECO:0007669"/>
    <property type="project" value="InterPro"/>
</dbReference>
<dbReference type="FunFam" id="3.40.10.10:FF:000001">
    <property type="entry name" value="DNA-3-methyladenine glycosylase 2"/>
    <property type="match status" value="1"/>
</dbReference>
<dbReference type="SUPFAM" id="SSF48150">
    <property type="entry name" value="DNA-glycosylase"/>
    <property type="match status" value="1"/>
</dbReference>
<dbReference type="GO" id="GO:0008168">
    <property type="term" value="F:methyltransferase activity"/>
    <property type="evidence" value="ECO:0007669"/>
    <property type="project" value="UniProtKB-KW"/>
</dbReference>
<name>A0A931AC80_9ACTN</name>
<dbReference type="GO" id="GO:0043916">
    <property type="term" value="F:DNA-7-methylguanine glycosylase activity"/>
    <property type="evidence" value="ECO:0007669"/>
    <property type="project" value="TreeGrafter"/>
</dbReference>
<keyword evidence="7" id="KW-0227">DNA damage</keyword>
<evidence type="ECO:0000256" key="12">
    <source>
        <dbReference type="ARBA" id="ARBA00023163"/>
    </source>
</evidence>
<dbReference type="SUPFAM" id="SSF57884">
    <property type="entry name" value="Ada DNA repair protein, N-terminal domain (N-Ada 10)"/>
    <property type="match status" value="1"/>
</dbReference>
<evidence type="ECO:0000313" key="16">
    <source>
        <dbReference type="EMBL" id="MBF8190272.1"/>
    </source>
</evidence>
<dbReference type="InterPro" id="IPR037046">
    <property type="entry name" value="AlkA_N_sf"/>
</dbReference>
<dbReference type="InterPro" id="IPR004026">
    <property type="entry name" value="Ada_DNA_repair_Zn-bd"/>
</dbReference>
<feature type="domain" description="HTH araC/xylS-type" evidence="15">
    <location>
        <begin position="90"/>
        <end position="188"/>
    </location>
</feature>
<evidence type="ECO:0000256" key="8">
    <source>
        <dbReference type="ARBA" id="ARBA00022833"/>
    </source>
</evidence>
<keyword evidence="4" id="KW-0489">Methyltransferase</keyword>
<keyword evidence="13" id="KW-0234">DNA repair</keyword>
<dbReference type="PANTHER" id="PTHR43003">
    <property type="entry name" value="DNA-3-METHYLADENINE GLYCOSYLASE"/>
    <property type="match status" value="1"/>
</dbReference>
<dbReference type="GO" id="GO:0008725">
    <property type="term" value="F:DNA-3-methyladenine glycosylase activity"/>
    <property type="evidence" value="ECO:0007669"/>
    <property type="project" value="TreeGrafter"/>
</dbReference>
<dbReference type="GO" id="GO:0003700">
    <property type="term" value="F:DNA-binding transcription factor activity"/>
    <property type="evidence" value="ECO:0007669"/>
    <property type="project" value="InterPro"/>
</dbReference>
<dbReference type="PANTHER" id="PTHR43003:SF13">
    <property type="entry name" value="DNA-3-METHYLADENINE GLYCOSYLASE 2"/>
    <property type="match status" value="1"/>
</dbReference>
<evidence type="ECO:0000256" key="14">
    <source>
        <dbReference type="SAM" id="MobiDB-lite"/>
    </source>
</evidence>
<dbReference type="PROSITE" id="PS01124">
    <property type="entry name" value="HTH_ARAC_FAMILY_2"/>
    <property type="match status" value="1"/>
</dbReference>
<sequence length="486" mass="52047">MLAGVIDEDVVYAAMESRDPRFDGWFYVAVATTGVYCRPSCPAVMPRRRNIRLFPSAAAAQVNGYRACRRCRPDAAPGSPEWNARGDLVARAMRLIADGLVDREGVAGLAARLGYSERQVHRLLAAEVGAGPQALARAQRAQSARTLLECTRLPISDVAFAAGFASIRQFNDTIQQIYATTPTSLRQATSASRRGDRAPARGHGGPGAVPGVIALRLSFRPPLDVPALLRHLGARAVPGIEEYAEGTYRRSLRLPHGAGVVALRAAADHVACELHLEDLRDLTAAVRRCRGLLDLNADQQAIDAFLGADPVLGPLVAARPGLRVPGHADPAELTVRAVLSRRVPAGRVRARLADLVTAHGRRLAAPVGGVTHTFPGMATLAGAGSALPPERRPTLLALAEAVAGGAILLDAGADPRHARKQLLDLPGMRPREAAYIIMRALGDPDVFIPDLNVRRALHHLRARPGRWGPWNSYATQHLWALADSLR</sequence>
<evidence type="ECO:0000256" key="6">
    <source>
        <dbReference type="ARBA" id="ARBA00022723"/>
    </source>
</evidence>
<evidence type="ECO:0000313" key="17">
    <source>
        <dbReference type="Proteomes" id="UP000605361"/>
    </source>
</evidence>
<evidence type="ECO:0000256" key="3">
    <source>
        <dbReference type="ARBA" id="ARBA00012000"/>
    </source>
</evidence>
<dbReference type="InterPro" id="IPR035451">
    <property type="entry name" value="Ada-like_dom_sf"/>
</dbReference>
<evidence type="ECO:0000256" key="5">
    <source>
        <dbReference type="ARBA" id="ARBA00022679"/>
    </source>
</evidence>
<dbReference type="RefSeq" id="WP_195899194.1">
    <property type="nucleotide sequence ID" value="NZ_JADOGI010000116.1"/>
</dbReference>
<evidence type="ECO:0000256" key="1">
    <source>
        <dbReference type="ARBA" id="ARBA00000086"/>
    </source>
</evidence>
<keyword evidence="6" id="KW-0479">Metal-binding</keyword>
<dbReference type="InterPro" id="IPR011257">
    <property type="entry name" value="DNA_glycosylase"/>
</dbReference>
<keyword evidence="8" id="KW-0862">Zinc</keyword>
<dbReference type="Pfam" id="PF02805">
    <property type="entry name" value="Ada_Zn_binding"/>
    <property type="match status" value="1"/>
</dbReference>
<evidence type="ECO:0000256" key="10">
    <source>
        <dbReference type="ARBA" id="ARBA00023125"/>
    </source>
</evidence>
<evidence type="ECO:0000256" key="13">
    <source>
        <dbReference type="ARBA" id="ARBA00023204"/>
    </source>
</evidence>
<keyword evidence="5" id="KW-0808">Transferase</keyword>
<dbReference type="EMBL" id="JADOGI010000116">
    <property type="protein sequence ID" value="MBF8190272.1"/>
    <property type="molecule type" value="Genomic_DNA"/>
</dbReference>
<dbReference type="InterPro" id="IPR051912">
    <property type="entry name" value="Alkylbase_DNA_Glycosylase/TA"/>
</dbReference>
<dbReference type="InterPro" id="IPR009057">
    <property type="entry name" value="Homeodomain-like_sf"/>
</dbReference>
<dbReference type="AlphaFoldDB" id="A0A931AC80"/>
<dbReference type="Gene3D" id="3.30.310.20">
    <property type="entry name" value="DNA-3-methyladenine glycosylase AlkA, N-terminal domain"/>
    <property type="match status" value="1"/>
</dbReference>
<organism evidence="16 17">
    <name type="scientific">Nonomuraea cypriaca</name>
    <dbReference type="NCBI Taxonomy" id="1187855"/>
    <lineage>
        <taxon>Bacteria</taxon>
        <taxon>Bacillati</taxon>
        <taxon>Actinomycetota</taxon>
        <taxon>Actinomycetes</taxon>
        <taxon>Streptosporangiales</taxon>
        <taxon>Streptosporangiaceae</taxon>
        <taxon>Nonomuraea</taxon>
    </lineage>
</organism>
<keyword evidence="17" id="KW-1185">Reference proteome</keyword>
<keyword evidence="9" id="KW-0805">Transcription regulation</keyword>
<feature type="region of interest" description="Disordered" evidence="14">
    <location>
        <begin position="185"/>
        <end position="206"/>
    </location>
</feature>
<dbReference type="SMART" id="SM00478">
    <property type="entry name" value="ENDO3c"/>
    <property type="match status" value="1"/>
</dbReference>
<dbReference type="InterPro" id="IPR018060">
    <property type="entry name" value="HTH_AraC"/>
</dbReference>
<dbReference type="PROSITE" id="PS00041">
    <property type="entry name" value="HTH_ARAC_FAMILY_1"/>
    <property type="match status" value="1"/>
</dbReference>
<dbReference type="Pfam" id="PF06029">
    <property type="entry name" value="AlkA_N"/>
    <property type="match status" value="1"/>
</dbReference>
<comment type="caution">
    <text evidence="16">The sequence shown here is derived from an EMBL/GenBank/DDBJ whole genome shotgun (WGS) entry which is preliminary data.</text>
</comment>
<dbReference type="Gene3D" id="1.10.10.60">
    <property type="entry name" value="Homeodomain-like"/>
    <property type="match status" value="1"/>
</dbReference>